<evidence type="ECO:0000313" key="3">
    <source>
        <dbReference type="Proteomes" id="UP001187734"/>
    </source>
</evidence>
<comment type="caution">
    <text evidence="2">The sequence shown here is derived from an EMBL/GenBank/DDBJ whole genome shotgun (WGS) entry which is preliminary data.</text>
</comment>
<protein>
    <recommendedName>
        <fullName evidence="1">F-box domain-containing protein</fullName>
    </recommendedName>
</protein>
<dbReference type="InterPro" id="IPR032675">
    <property type="entry name" value="LRR_dom_sf"/>
</dbReference>
<dbReference type="PROSITE" id="PS50181">
    <property type="entry name" value="FBOX"/>
    <property type="match status" value="1"/>
</dbReference>
<dbReference type="SUPFAM" id="SSF81383">
    <property type="entry name" value="F-box domain"/>
    <property type="match status" value="1"/>
</dbReference>
<organism evidence="2 3">
    <name type="scientific">Fusarium torulosum</name>
    <dbReference type="NCBI Taxonomy" id="33205"/>
    <lineage>
        <taxon>Eukaryota</taxon>
        <taxon>Fungi</taxon>
        <taxon>Dikarya</taxon>
        <taxon>Ascomycota</taxon>
        <taxon>Pezizomycotina</taxon>
        <taxon>Sordariomycetes</taxon>
        <taxon>Hypocreomycetidae</taxon>
        <taxon>Hypocreales</taxon>
        <taxon>Nectriaceae</taxon>
        <taxon>Fusarium</taxon>
    </lineage>
</organism>
<evidence type="ECO:0000259" key="1">
    <source>
        <dbReference type="PROSITE" id="PS50181"/>
    </source>
</evidence>
<dbReference type="InterPro" id="IPR001810">
    <property type="entry name" value="F-box_dom"/>
</dbReference>
<feature type="domain" description="F-box" evidence="1">
    <location>
        <begin position="3"/>
        <end position="48"/>
    </location>
</feature>
<dbReference type="EMBL" id="ONZP01000322">
    <property type="protein sequence ID" value="SPJ81561.1"/>
    <property type="molecule type" value="Genomic_DNA"/>
</dbReference>
<evidence type="ECO:0000313" key="2">
    <source>
        <dbReference type="EMBL" id="SPJ81561.1"/>
    </source>
</evidence>
<dbReference type="SUPFAM" id="SSF52047">
    <property type="entry name" value="RNI-like"/>
    <property type="match status" value="1"/>
</dbReference>
<gene>
    <name evidence="2" type="ORF">FTOL_08966</name>
</gene>
<name>A0AAE8SKL0_9HYPO</name>
<reference evidence="2" key="1">
    <citation type="submission" date="2018-03" db="EMBL/GenBank/DDBJ databases">
        <authorList>
            <person name="Guldener U."/>
        </authorList>
    </citation>
    <scope>NUCLEOTIDE SEQUENCE</scope>
</reference>
<sequence>MTSPTLNELPPEIILDIGDRLTWADIESLSLVNKTIRNHVVPQLFKHVKVDCPIPRDHILQSVVEKYGTYVSRLRLQITFYPNPPNSSWDGTKVDATYAKERWYWNDYPPFVWARNADDISTMHDLIQLKGLPNCTTLNISTNGEDDFGIRGGWSESRSADVSFYIFAEPETYDQVRKAEGKYAWRQAHAEMWRDIARYSPVERLELTNFLPCKASSWLEPEWAEFLGRLKELSLQAYGCDTGGVWTANSVKGFNAFYREMPIFLFAHVKRLEHLEIASHWSGYLGSDALRFAPHTLPRLRTLRLEDVCITASLKEFLGEHSPNLEALRLHDCAAVGCLASSPETPNDPNWGDFWKAVREGSPVLREVIREHTEIPALADGRIADEDDNLIVWPYIDIDVPYGSVSDCPEVTQERLAAGDDNREYKLLMEELARRQQSN</sequence>
<dbReference type="AlphaFoldDB" id="A0AAE8SKL0"/>
<dbReference type="Gene3D" id="3.80.10.10">
    <property type="entry name" value="Ribonuclease Inhibitor"/>
    <property type="match status" value="1"/>
</dbReference>
<proteinExistence type="predicted"/>
<accession>A0AAE8SKL0</accession>
<keyword evidence="3" id="KW-1185">Reference proteome</keyword>
<dbReference type="Proteomes" id="UP001187734">
    <property type="component" value="Unassembled WGS sequence"/>
</dbReference>
<dbReference type="InterPro" id="IPR036047">
    <property type="entry name" value="F-box-like_dom_sf"/>
</dbReference>